<accession>A0A0F4Q069</accession>
<dbReference type="GO" id="GO:0035438">
    <property type="term" value="F:cyclic-di-GMP binding"/>
    <property type="evidence" value="ECO:0007669"/>
    <property type="project" value="InterPro"/>
</dbReference>
<dbReference type="Pfam" id="PF07238">
    <property type="entry name" value="PilZ"/>
    <property type="match status" value="1"/>
</dbReference>
<name>A0A0F4Q069_9GAMM</name>
<dbReference type="SUPFAM" id="SSF141371">
    <property type="entry name" value="PilZ domain-like"/>
    <property type="match status" value="1"/>
</dbReference>
<sequence>MLYDDDKRGFMRMMVNAQAKLEVSHNDKYLQLTATCRDLSATGMQLLVDEPIDPGATVKVDINSPDGSVPPLKALTQVVRCTQDDQGQYCIGVEMLDIN</sequence>
<evidence type="ECO:0000313" key="3">
    <source>
        <dbReference type="EMBL" id="TMP85723.1"/>
    </source>
</evidence>
<feature type="domain" description="PilZ" evidence="1">
    <location>
        <begin position="7"/>
        <end position="98"/>
    </location>
</feature>
<proteinExistence type="predicted"/>
<dbReference type="eggNOG" id="ENOG5033H7Q">
    <property type="taxonomic scope" value="Bacteria"/>
</dbReference>
<dbReference type="PATRIC" id="fig|151081.8.peg.69"/>
<protein>
    <submittedName>
        <fullName evidence="3">PilZ domain-containing protein</fullName>
    </submittedName>
</protein>
<evidence type="ECO:0000313" key="2">
    <source>
        <dbReference type="EMBL" id="KJZ01237.1"/>
    </source>
</evidence>
<gene>
    <name evidence="3" type="ORF">CWC05_16850</name>
    <name evidence="2" type="ORF">TW72_05240</name>
</gene>
<comment type="caution">
    <text evidence="2">The sequence shown here is derived from an EMBL/GenBank/DDBJ whole genome shotgun (WGS) entry which is preliminary data.</text>
</comment>
<dbReference type="RefSeq" id="WP_022944035.1">
    <property type="nucleotide sequence ID" value="NZ_CP023396.1"/>
</dbReference>
<reference evidence="3 5" key="2">
    <citation type="submission" date="2017-12" db="EMBL/GenBank/DDBJ databases">
        <authorList>
            <person name="Paulsen S."/>
            <person name="Gram L.K."/>
        </authorList>
    </citation>
    <scope>NUCLEOTIDE SEQUENCE [LARGE SCALE GENOMIC DNA]</scope>
    <source>
        <strain evidence="3 5">S2897</strain>
    </source>
</reference>
<dbReference type="Proteomes" id="UP000305874">
    <property type="component" value="Unassembled WGS sequence"/>
</dbReference>
<organism evidence="2 4">
    <name type="scientific">Pseudoalteromonas ruthenica</name>
    <dbReference type="NCBI Taxonomy" id="151081"/>
    <lineage>
        <taxon>Bacteria</taxon>
        <taxon>Pseudomonadati</taxon>
        <taxon>Pseudomonadota</taxon>
        <taxon>Gammaproteobacteria</taxon>
        <taxon>Alteromonadales</taxon>
        <taxon>Pseudoalteromonadaceae</taxon>
        <taxon>Pseudoalteromonas</taxon>
    </lineage>
</organism>
<evidence type="ECO:0000313" key="5">
    <source>
        <dbReference type="Proteomes" id="UP000305874"/>
    </source>
</evidence>
<keyword evidence="4" id="KW-1185">Reference proteome</keyword>
<dbReference type="AlphaFoldDB" id="A0A0F4Q069"/>
<dbReference type="EMBL" id="JXXZ01000004">
    <property type="protein sequence ID" value="KJZ01237.1"/>
    <property type="molecule type" value="Genomic_DNA"/>
</dbReference>
<dbReference type="InterPro" id="IPR009875">
    <property type="entry name" value="PilZ_domain"/>
</dbReference>
<reference evidence="2 4" key="1">
    <citation type="journal article" date="2015" name="BMC Genomics">
        <title>Genome mining reveals unlocked bioactive potential of marine Gram-negative bacteria.</title>
        <authorList>
            <person name="Machado H."/>
            <person name="Sonnenschein E.C."/>
            <person name="Melchiorsen J."/>
            <person name="Gram L."/>
        </authorList>
    </citation>
    <scope>NUCLEOTIDE SEQUENCE [LARGE SCALE GENOMIC DNA]</scope>
    <source>
        <strain evidence="2 4">S3137</strain>
    </source>
</reference>
<evidence type="ECO:0000313" key="4">
    <source>
        <dbReference type="Proteomes" id="UP000033664"/>
    </source>
</evidence>
<dbReference type="GeneID" id="58227893"/>
<dbReference type="EMBL" id="PNCG01000019">
    <property type="protein sequence ID" value="TMP85723.1"/>
    <property type="molecule type" value="Genomic_DNA"/>
</dbReference>
<dbReference type="OrthoDB" id="5290589at2"/>
<evidence type="ECO:0000259" key="1">
    <source>
        <dbReference type="Pfam" id="PF07238"/>
    </source>
</evidence>
<dbReference type="Gene3D" id="2.40.10.220">
    <property type="entry name" value="predicted glycosyltransferase like domains"/>
    <property type="match status" value="1"/>
</dbReference>
<reference evidence="3" key="4">
    <citation type="submission" date="2019-09" db="EMBL/GenBank/DDBJ databases">
        <title>Co-occurence of chitin degradation, pigmentation and bioactivity in marine Pseudoalteromonas.</title>
        <authorList>
            <person name="Sonnenschein E.C."/>
            <person name="Bech P.K."/>
        </authorList>
    </citation>
    <scope>NUCLEOTIDE SEQUENCE</scope>
    <source>
        <strain evidence="3">S2897</strain>
    </source>
</reference>
<reference evidence="5" key="3">
    <citation type="submission" date="2019-06" db="EMBL/GenBank/DDBJ databases">
        <title>Co-occurence of chitin degradation, pigmentation and bioactivity in marine Pseudoalteromonas.</title>
        <authorList>
            <person name="Sonnenschein E.C."/>
            <person name="Bech P.K."/>
        </authorList>
    </citation>
    <scope>NUCLEOTIDE SEQUENCE [LARGE SCALE GENOMIC DNA]</scope>
    <source>
        <strain evidence="5">S2897</strain>
    </source>
</reference>
<dbReference type="Proteomes" id="UP000033664">
    <property type="component" value="Unassembled WGS sequence"/>
</dbReference>
<dbReference type="STRING" id="151081.TW72_05240"/>